<proteinExistence type="predicted"/>
<reference evidence="2 3" key="1">
    <citation type="journal article" date="2012" name="Science">
        <title>The Paleozoic origin of enzymatic lignin decomposition reconstructed from 31 fungal genomes.</title>
        <authorList>
            <person name="Floudas D."/>
            <person name="Binder M."/>
            <person name="Riley R."/>
            <person name="Barry K."/>
            <person name="Blanchette R.A."/>
            <person name="Henrissat B."/>
            <person name="Martinez A.T."/>
            <person name="Otillar R."/>
            <person name="Spatafora J.W."/>
            <person name="Yadav J.S."/>
            <person name="Aerts A."/>
            <person name="Benoit I."/>
            <person name="Boyd A."/>
            <person name="Carlson A."/>
            <person name="Copeland A."/>
            <person name="Coutinho P.M."/>
            <person name="de Vries R.P."/>
            <person name="Ferreira P."/>
            <person name="Findley K."/>
            <person name="Foster B."/>
            <person name="Gaskell J."/>
            <person name="Glotzer D."/>
            <person name="Gorecki P."/>
            <person name="Heitman J."/>
            <person name="Hesse C."/>
            <person name="Hori C."/>
            <person name="Igarashi K."/>
            <person name="Jurgens J.A."/>
            <person name="Kallen N."/>
            <person name="Kersten P."/>
            <person name="Kohler A."/>
            <person name="Kuees U."/>
            <person name="Kumar T.K.A."/>
            <person name="Kuo A."/>
            <person name="LaButti K."/>
            <person name="Larrondo L.F."/>
            <person name="Lindquist E."/>
            <person name="Ling A."/>
            <person name="Lombard V."/>
            <person name="Lucas S."/>
            <person name="Lundell T."/>
            <person name="Martin R."/>
            <person name="McLaughlin D.J."/>
            <person name="Morgenstern I."/>
            <person name="Morin E."/>
            <person name="Murat C."/>
            <person name="Nagy L.G."/>
            <person name="Nolan M."/>
            <person name="Ohm R.A."/>
            <person name="Patyshakuliyeva A."/>
            <person name="Rokas A."/>
            <person name="Ruiz-Duenas F.J."/>
            <person name="Sabat G."/>
            <person name="Salamov A."/>
            <person name="Samejima M."/>
            <person name="Schmutz J."/>
            <person name="Slot J.C."/>
            <person name="St John F."/>
            <person name="Stenlid J."/>
            <person name="Sun H."/>
            <person name="Sun S."/>
            <person name="Syed K."/>
            <person name="Tsang A."/>
            <person name="Wiebenga A."/>
            <person name="Young D."/>
            <person name="Pisabarro A."/>
            <person name="Eastwood D.C."/>
            <person name="Martin F."/>
            <person name="Cullen D."/>
            <person name="Grigoriev I.V."/>
            <person name="Hibbett D.S."/>
        </authorList>
    </citation>
    <scope>NUCLEOTIDE SEQUENCE [LARGE SCALE GENOMIC DNA]</scope>
    <source>
        <strain evidence="2 3">DJM-731 SS1</strain>
    </source>
</reference>
<feature type="region of interest" description="Disordered" evidence="1">
    <location>
        <begin position="93"/>
        <end position="249"/>
    </location>
</feature>
<evidence type="ECO:0000256" key="1">
    <source>
        <dbReference type="SAM" id="MobiDB-lite"/>
    </source>
</evidence>
<feature type="region of interest" description="Disordered" evidence="1">
    <location>
        <begin position="1"/>
        <end position="69"/>
    </location>
</feature>
<dbReference type="OMA" id="GWIMEID"/>
<name>M5G7A2_DACPD</name>
<dbReference type="STRING" id="1858805.M5G7A2"/>
<accession>M5G7A2</accession>
<dbReference type="RefSeq" id="XP_040631508.1">
    <property type="nucleotide sequence ID" value="XM_040769739.1"/>
</dbReference>
<dbReference type="GeneID" id="63684801"/>
<dbReference type="HOGENOM" id="CLU_049761_0_1_1"/>
<evidence type="ECO:0000313" key="2">
    <source>
        <dbReference type="EMBL" id="EJU04614.1"/>
    </source>
</evidence>
<gene>
    <name evidence="2" type="ORF">DACRYDRAFT_113999</name>
</gene>
<dbReference type="OrthoDB" id="2367685at2759"/>
<dbReference type="AlphaFoldDB" id="M5G7A2"/>
<feature type="compositionally biased region" description="Polar residues" evidence="1">
    <location>
        <begin position="1"/>
        <end position="15"/>
    </location>
</feature>
<evidence type="ECO:0000313" key="3">
    <source>
        <dbReference type="Proteomes" id="UP000030653"/>
    </source>
</evidence>
<feature type="compositionally biased region" description="Polar residues" evidence="1">
    <location>
        <begin position="30"/>
        <end position="45"/>
    </location>
</feature>
<keyword evidence="3" id="KW-1185">Reference proteome</keyword>
<dbReference type="Proteomes" id="UP000030653">
    <property type="component" value="Unassembled WGS sequence"/>
</dbReference>
<protein>
    <submittedName>
        <fullName evidence="2">Uncharacterized protein</fullName>
    </submittedName>
</protein>
<organism evidence="2 3">
    <name type="scientific">Dacryopinax primogenitus (strain DJM 731)</name>
    <name type="common">Brown rot fungus</name>
    <dbReference type="NCBI Taxonomy" id="1858805"/>
    <lineage>
        <taxon>Eukaryota</taxon>
        <taxon>Fungi</taxon>
        <taxon>Dikarya</taxon>
        <taxon>Basidiomycota</taxon>
        <taxon>Agaricomycotina</taxon>
        <taxon>Dacrymycetes</taxon>
        <taxon>Dacrymycetales</taxon>
        <taxon>Dacrymycetaceae</taxon>
        <taxon>Dacryopinax</taxon>
    </lineage>
</organism>
<feature type="compositionally biased region" description="Low complexity" evidence="1">
    <location>
        <begin position="199"/>
        <end position="248"/>
    </location>
</feature>
<dbReference type="InterPro" id="IPR036020">
    <property type="entry name" value="WW_dom_sf"/>
</dbReference>
<dbReference type="Gene3D" id="2.20.70.10">
    <property type="match status" value="1"/>
</dbReference>
<dbReference type="SUPFAM" id="SSF51045">
    <property type="entry name" value="WW domain"/>
    <property type="match status" value="1"/>
</dbReference>
<dbReference type="EMBL" id="JH795857">
    <property type="protein sequence ID" value="EJU04614.1"/>
    <property type="molecule type" value="Genomic_DNA"/>
</dbReference>
<sequence>MSNNPYNRSNTSVPPSINEPLDAPPAYTPVSPNTPNTGKSANSFESKQDTSKLSVPGASMPNASVASFLDEERELPPGWIRQWDPNQKHHFYVDTKAKPPRSIWVHPYDDPTFIASIPDSSAPKKFAPPPGPPPEDQDTKASGSGSGKKGVFGNVKDKLQGTPEERQQRRIAAEKREADMRRKYEQRQQDIQRQGYPGQYNQAPPQGYAPQQGYYPPQQGGYYGGYAPQPYYQPQYAPPQQQYQQRSSGWGGGGMALPLLGGLAGGFLLGDILGDMGDGGDW</sequence>
<feature type="compositionally biased region" description="Basic and acidic residues" evidence="1">
    <location>
        <begin position="155"/>
        <end position="190"/>
    </location>
</feature>